<sequence>MIRFRIGNVTATLVQETVDQVLRVSQVLSARDARRRSGQSLVDRARSLRSRDGPHACSACTRGCWIRGVTVAITHTYNNAFYIAGALALVMRIGKPLFVEMHAYASEFGIQSPGEQRGKGAELRRLGGSVFDEIEHGRPSDKKKNPRTAHVSRAWRLVLRRFGPRRQRVSTPHTRSRCAGTRRSVGIGTAYAMRTWFSTPNALPCTTPTCAASSK</sequence>
<gene>
    <name evidence="1" type="ORF">AWB66_05520</name>
</gene>
<name>A0A158K846_9BURK</name>
<dbReference type="STRING" id="326475.AWB66_05520"/>
<accession>A0A158K846</accession>
<evidence type="ECO:0000313" key="1">
    <source>
        <dbReference type="EMBL" id="SAL76949.1"/>
    </source>
</evidence>
<organism evidence="1 2">
    <name type="scientific">Caballeronia telluris</name>
    <dbReference type="NCBI Taxonomy" id="326475"/>
    <lineage>
        <taxon>Bacteria</taxon>
        <taxon>Pseudomonadati</taxon>
        <taxon>Pseudomonadota</taxon>
        <taxon>Betaproteobacteria</taxon>
        <taxon>Burkholderiales</taxon>
        <taxon>Burkholderiaceae</taxon>
        <taxon>Caballeronia</taxon>
    </lineage>
</organism>
<keyword evidence="2" id="KW-1185">Reference proteome</keyword>
<proteinExistence type="predicted"/>
<comment type="caution">
    <text evidence="1">The sequence shown here is derived from an EMBL/GenBank/DDBJ whole genome shotgun (WGS) entry which is preliminary data.</text>
</comment>
<protein>
    <submittedName>
        <fullName evidence="1">Uncharacterized protein</fullName>
    </submittedName>
</protein>
<dbReference type="EMBL" id="FCNZ02000032">
    <property type="protein sequence ID" value="SAL76949.1"/>
    <property type="molecule type" value="Genomic_DNA"/>
</dbReference>
<evidence type="ECO:0000313" key="2">
    <source>
        <dbReference type="Proteomes" id="UP000054717"/>
    </source>
</evidence>
<dbReference type="AlphaFoldDB" id="A0A158K846"/>
<reference evidence="1" key="1">
    <citation type="submission" date="2016-01" db="EMBL/GenBank/DDBJ databases">
        <authorList>
            <person name="Peeters Charlotte."/>
        </authorList>
    </citation>
    <scope>NUCLEOTIDE SEQUENCE</scope>
    <source>
        <strain evidence="1">LMG 22936</strain>
    </source>
</reference>
<dbReference type="Proteomes" id="UP000054717">
    <property type="component" value="Unassembled WGS sequence"/>
</dbReference>